<dbReference type="EMBL" id="VLTJ01000042">
    <property type="protein sequence ID" value="TSH88872.1"/>
    <property type="molecule type" value="Genomic_DNA"/>
</dbReference>
<dbReference type="PROSITE" id="PS50931">
    <property type="entry name" value="HTH_LYSR"/>
    <property type="match status" value="1"/>
</dbReference>
<evidence type="ECO:0000259" key="5">
    <source>
        <dbReference type="PROSITE" id="PS50931"/>
    </source>
</evidence>
<protein>
    <submittedName>
        <fullName evidence="6">LysR family transcriptional regulator</fullName>
    </submittedName>
</protein>
<dbReference type="InterPro" id="IPR050950">
    <property type="entry name" value="HTH-type_LysR_regulators"/>
</dbReference>
<dbReference type="GO" id="GO:0003700">
    <property type="term" value="F:DNA-binding transcription factor activity"/>
    <property type="evidence" value="ECO:0007669"/>
    <property type="project" value="InterPro"/>
</dbReference>
<organism evidence="6 7">
    <name type="scientific">Verticiella sediminum</name>
    <dbReference type="NCBI Taxonomy" id="1247510"/>
    <lineage>
        <taxon>Bacteria</taxon>
        <taxon>Pseudomonadati</taxon>
        <taxon>Pseudomonadota</taxon>
        <taxon>Betaproteobacteria</taxon>
        <taxon>Burkholderiales</taxon>
        <taxon>Alcaligenaceae</taxon>
        <taxon>Verticiella</taxon>
    </lineage>
</organism>
<dbReference type="GO" id="GO:0005829">
    <property type="term" value="C:cytosol"/>
    <property type="evidence" value="ECO:0007669"/>
    <property type="project" value="TreeGrafter"/>
</dbReference>
<dbReference type="SUPFAM" id="SSF53850">
    <property type="entry name" value="Periplasmic binding protein-like II"/>
    <property type="match status" value="1"/>
</dbReference>
<dbReference type="InterPro" id="IPR036388">
    <property type="entry name" value="WH-like_DNA-bd_sf"/>
</dbReference>
<dbReference type="PANTHER" id="PTHR30419">
    <property type="entry name" value="HTH-TYPE TRANSCRIPTIONAL REGULATOR YBHD"/>
    <property type="match status" value="1"/>
</dbReference>
<evidence type="ECO:0000256" key="1">
    <source>
        <dbReference type="ARBA" id="ARBA00009437"/>
    </source>
</evidence>
<sequence>MATHSLALARRLRFQHLELLREVAERGTLGEAAAALHLSKPAVSKALKEIESGFGQPLFERSARGMRPTALGARVVRHARLLLHEFRHMVDDVGDGERKVSGRVRVGMSPYVNLTLAPGLITRLKRLQPQEAAAIQVSDGWLAGLIERLLGGELDVVLALYAPQAVAGMDLSRLVIEPLREEPMIPVASPALAVAPPASGRWRELLAWPWILPPPATHLRRTVDERFAAEGARPPLPVIESPVLAANAGLAAAGLGLTVVPASAAAPGIAAGRLRALDTLAPLPPTHLVLMYRRVAALYLPWIEVFRAAALEVA</sequence>
<proteinExistence type="inferred from homology"/>
<reference evidence="6 7" key="1">
    <citation type="submission" date="2019-07" db="EMBL/GenBank/DDBJ databases">
        <title>Qingshengfaniella alkalisoli gen. nov., sp. nov., isolated from saline soil.</title>
        <authorList>
            <person name="Xu L."/>
            <person name="Huang X.-X."/>
            <person name="Sun J.-Q."/>
        </authorList>
    </citation>
    <scope>NUCLEOTIDE SEQUENCE [LARGE SCALE GENOMIC DNA]</scope>
    <source>
        <strain evidence="6 7">DSM 27279</strain>
    </source>
</reference>
<dbReference type="Gene3D" id="3.40.190.10">
    <property type="entry name" value="Periplasmic binding protein-like II"/>
    <property type="match status" value="2"/>
</dbReference>
<comment type="caution">
    <text evidence="6">The sequence shown here is derived from an EMBL/GenBank/DDBJ whole genome shotgun (WGS) entry which is preliminary data.</text>
</comment>
<dbReference type="SUPFAM" id="SSF46785">
    <property type="entry name" value="Winged helix' DNA-binding domain"/>
    <property type="match status" value="1"/>
</dbReference>
<dbReference type="InterPro" id="IPR036390">
    <property type="entry name" value="WH_DNA-bd_sf"/>
</dbReference>
<evidence type="ECO:0000313" key="7">
    <source>
        <dbReference type="Proteomes" id="UP000318405"/>
    </source>
</evidence>
<evidence type="ECO:0000313" key="6">
    <source>
        <dbReference type="EMBL" id="TSH88872.1"/>
    </source>
</evidence>
<keyword evidence="3" id="KW-0238">DNA-binding</keyword>
<name>A0A556A7K9_9BURK</name>
<accession>A0A556A7K9</accession>
<comment type="similarity">
    <text evidence="1">Belongs to the LysR transcriptional regulatory family.</text>
</comment>
<dbReference type="RefSeq" id="WP_143950988.1">
    <property type="nucleotide sequence ID" value="NZ_BAABMB010000005.1"/>
</dbReference>
<keyword evidence="4" id="KW-0804">Transcription</keyword>
<dbReference type="GO" id="GO:0003677">
    <property type="term" value="F:DNA binding"/>
    <property type="evidence" value="ECO:0007669"/>
    <property type="project" value="UniProtKB-KW"/>
</dbReference>
<evidence type="ECO:0000256" key="3">
    <source>
        <dbReference type="ARBA" id="ARBA00023125"/>
    </source>
</evidence>
<evidence type="ECO:0000256" key="2">
    <source>
        <dbReference type="ARBA" id="ARBA00023015"/>
    </source>
</evidence>
<dbReference type="Pfam" id="PF00126">
    <property type="entry name" value="HTH_1"/>
    <property type="match status" value="1"/>
</dbReference>
<dbReference type="PRINTS" id="PR00039">
    <property type="entry name" value="HTHLYSR"/>
</dbReference>
<keyword evidence="7" id="KW-1185">Reference proteome</keyword>
<dbReference type="PANTHER" id="PTHR30419:SF8">
    <property type="entry name" value="NITROGEN ASSIMILATION TRANSCRIPTIONAL ACTIVATOR-RELATED"/>
    <property type="match status" value="1"/>
</dbReference>
<feature type="domain" description="HTH lysR-type" evidence="5">
    <location>
        <begin position="12"/>
        <end position="69"/>
    </location>
</feature>
<gene>
    <name evidence="6" type="ORF">FOZ76_24880</name>
</gene>
<dbReference type="Proteomes" id="UP000318405">
    <property type="component" value="Unassembled WGS sequence"/>
</dbReference>
<dbReference type="Pfam" id="PF03466">
    <property type="entry name" value="LysR_substrate"/>
    <property type="match status" value="1"/>
</dbReference>
<dbReference type="InterPro" id="IPR000847">
    <property type="entry name" value="LysR_HTH_N"/>
</dbReference>
<keyword evidence="2" id="KW-0805">Transcription regulation</keyword>
<dbReference type="OrthoDB" id="5914299at2"/>
<dbReference type="AlphaFoldDB" id="A0A556A7K9"/>
<evidence type="ECO:0000256" key="4">
    <source>
        <dbReference type="ARBA" id="ARBA00023163"/>
    </source>
</evidence>
<dbReference type="InterPro" id="IPR005119">
    <property type="entry name" value="LysR_subst-bd"/>
</dbReference>
<dbReference type="Gene3D" id="1.10.10.10">
    <property type="entry name" value="Winged helix-like DNA-binding domain superfamily/Winged helix DNA-binding domain"/>
    <property type="match status" value="1"/>
</dbReference>